<name>A0ABZ2BYW0_9RHOB</name>
<reference evidence="2" key="1">
    <citation type="submission" date="2024-01" db="EMBL/GenBank/DDBJ databases">
        <title>Roseobacter fucihabitans sp. nov., isolated from the brown alga Fucus spiralis.</title>
        <authorList>
            <person name="Hahnke S."/>
            <person name="Berger M."/>
            <person name="Schlingloff A."/>
            <person name="Athale I."/>
            <person name="Neumann-Schaal M."/>
            <person name="Adenaya A."/>
            <person name="Poehlein A."/>
            <person name="Daniel R."/>
            <person name="Pertersen J."/>
            <person name="Brinkhoff T."/>
        </authorList>
    </citation>
    <scope>NUCLEOTIDE SEQUENCE [LARGE SCALE GENOMIC DNA]</scope>
    <source>
        <strain evidence="2">B14</strain>
    </source>
</reference>
<dbReference type="Proteomes" id="UP001318682">
    <property type="component" value="Chromosome"/>
</dbReference>
<accession>A0ABZ2BYW0</accession>
<dbReference type="Gene3D" id="1.10.3700.10">
    <property type="entry name" value="AGR C 984p-like"/>
    <property type="match status" value="2"/>
</dbReference>
<evidence type="ECO:0000313" key="1">
    <source>
        <dbReference type="EMBL" id="WVX50938.1"/>
    </source>
</evidence>
<dbReference type="EMBL" id="CP143423">
    <property type="protein sequence ID" value="WVX50938.1"/>
    <property type="molecule type" value="Genomic_DNA"/>
</dbReference>
<organism evidence="1 2">
    <name type="scientific">Roseobacter fucihabitans</name>
    <dbReference type="NCBI Taxonomy" id="1537242"/>
    <lineage>
        <taxon>Bacteria</taxon>
        <taxon>Pseudomonadati</taxon>
        <taxon>Pseudomonadota</taxon>
        <taxon>Alphaproteobacteria</taxon>
        <taxon>Rhodobacterales</taxon>
        <taxon>Roseobacteraceae</taxon>
        <taxon>Roseobacter</taxon>
    </lineage>
</organism>
<dbReference type="Pfam" id="PF06748">
    <property type="entry name" value="DUF1217"/>
    <property type="match status" value="4"/>
</dbReference>
<evidence type="ECO:0000313" key="2">
    <source>
        <dbReference type="Proteomes" id="UP001318682"/>
    </source>
</evidence>
<dbReference type="SUPFAM" id="SSF158837">
    <property type="entry name" value="AGR C 984p-like"/>
    <property type="match status" value="4"/>
</dbReference>
<proteinExistence type="predicted"/>
<dbReference type="InterPro" id="IPR023157">
    <property type="entry name" value="AGR-C-984p-like_sf"/>
</dbReference>
<dbReference type="InterPro" id="IPR010626">
    <property type="entry name" value="DUF1217"/>
</dbReference>
<sequence length="542" mass="60315">MTFVPTVFGSGVAGYAFLQRTREQQQSLFEQNPLTTRETTQFAERMKDVQTSDELLEDRTLLKVALGAFGLDEDLGNIAFLKRILDSDLEDDRSLANRLADKRYLAFAETFNFAGEGGARLLEAQSADELTVSMQGLQSADDLLADRGLLRASLEKFGLEGNISNTYFLKQVLESDLSDENSFANRMPDSRLVDFAETFNFFQKEQDRSRLDDIVDVFSGTFDDVTTTEQLLAEPEMLEEALAIFDLDDVYTADFLTDVLQSDLNDDASFANTLEDERFALFAAAFNFNTPVLDDLGDPVVDTAGDPVFKQGTLEAFVNAAVENDNLLDTPEQVLDAEALLQASRDLYGIPSTLSSKQVVERVLTSDPEDPNSAVNVLTAEPYSALFNLFNFKEPVTTRTYPEGFVEQVTRNYLDRQFEIQVGERDPAMRVALSLERELTQLAEGGSSNDSKWFSIMASPPLRQAFEGALRLPSSFGSIDVDQQLSILKDRSETFFGTNEVDQFLEPDRLDNLRQTYLLSSSAQGFETASSANIASLILSNF</sequence>
<protein>
    <recommendedName>
        <fullName evidence="3">Flagellar protein</fullName>
    </recommendedName>
</protein>
<evidence type="ECO:0008006" key="3">
    <source>
        <dbReference type="Google" id="ProtNLM"/>
    </source>
</evidence>
<keyword evidence="2" id="KW-1185">Reference proteome</keyword>
<gene>
    <name evidence="1" type="ORF">ROLI_040390</name>
</gene>
<dbReference type="RefSeq" id="WP_187429571.1">
    <property type="nucleotide sequence ID" value="NZ_CP143423.1"/>
</dbReference>